<evidence type="ECO:0000313" key="3">
    <source>
        <dbReference type="EMBL" id="RRT58375.1"/>
    </source>
</evidence>
<dbReference type="PANTHER" id="PTHR33223">
    <property type="entry name" value="CCHC-TYPE DOMAIN-CONTAINING PROTEIN"/>
    <property type="match status" value="1"/>
</dbReference>
<accession>A0A426Z308</accession>
<dbReference type="Pfam" id="PF03732">
    <property type="entry name" value="Retrotrans_gag"/>
    <property type="match status" value="1"/>
</dbReference>
<evidence type="ECO:0000256" key="1">
    <source>
        <dbReference type="SAM" id="MobiDB-lite"/>
    </source>
</evidence>
<evidence type="ECO:0000259" key="2">
    <source>
        <dbReference type="Pfam" id="PF03732"/>
    </source>
</evidence>
<proteinExistence type="predicted"/>
<dbReference type="EMBL" id="AMZH03008719">
    <property type="protein sequence ID" value="RRT58375.1"/>
    <property type="molecule type" value="Genomic_DNA"/>
</dbReference>
<dbReference type="AlphaFoldDB" id="A0A426Z308"/>
<evidence type="ECO:0000313" key="4">
    <source>
        <dbReference type="Proteomes" id="UP000287651"/>
    </source>
</evidence>
<name>A0A426Z308_ENSVE</name>
<dbReference type="InterPro" id="IPR005162">
    <property type="entry name" value="Retrotrans_gag_dom"/>
</dbReference>
<protein>
    <recommendedName>
        <fullName evidence="2">Retrotransposon gag domain-containing protein</fullName>
    </recommendedName>
</protein>
<reference evidence="3 4" key="1">
    <citation type="journal article" date="2014" name="Agronomy (Basel)">
        <title>A Draft Genome Sequence for Ensete ventricosum, the Drought-Tolerant Tree Against Hunger.</title>
        <authorList>
            <person name="Harrison J."/>
            <person name="Moore K.A."/>
            <person name="Paszkiewicz K."/>
            <person name="Jones T."/>
            <person name="Grant M."/>
            <person name="Ambacheew D."/>
            <person name="Muzemil S."/>
            <person name="Studholme D.J."/>
        </authorList>
    </citation>
    <scope>NUCLEOTIDE SEQUENCE [LARGE SCALE GENOMIC DNA]</scope>
</reference>
<dbReference type="Proteomes" id="UP000287651">
    <property type="component" value="Unassembled WGS sequence"/>
</dbReference>
<organism evidence="3 4">
    <name type="scientific">Ensete ventricosum</name>
    <name type="common">Abyssinian banana</name>
    <name type="synonym">Musa ensete</name>
    <dbReference type="NCBI Taxonomy" id="4639"/>
    <lineage>
        <taxon>Eukaryota</taxon>
        <taxon>Viridiplantae</taxon>
        <taxon>Streptophyta</taxon>
        <taxon>Embryophyta</taxon>
        <taxon>Tracheophyta</taxon>
        <taxon>Spermatophyta</taxon>
        <taxon>Magnoliopsida</taxon>
        <taxon>Liliopsida</taxon>
        <taxon>Zingiberales</taxon>
        <taxon>Musaceae</taxon>
        <taxon>Ensete</taxon>
    </lineage>
</organism>
<gene>
    <name evidence="3" type="ORF">B296_00038442</name>
</gene>
<feature type="region of interest" description="Disordered" evidence="1">
    <location>
        <begin position="368"/>
        <end position="394"/>
    </location>
</feature>
<dbReference type="PANTHER" id="PTHR33223:SF10">
    <property type="entry name" value="AMINOTRANSFERASE-LIKE PLANT MOBILE DOMAIN-CONTAINING PROTEIN"/>
    <property type="match status" value="1"/>
</dbReference>
<comment type="caution">
    <text evidence="3">The sequence shown here is derived from an EMBL/GenBank/DDBJ whole genome shotgun (WGS) entry which is preliminary data.</text>
</comment>
<feature type="domain" description="Retrotransposon gag" evidence="2">
    <location>
        <begin position="265"/>
        <end position="341"/>
    </location>
</feature>
<sequence>MCRTTDPGAERDKPIDNPTDIWVLITERRLQPRSEIQIPIDVGELAYTTENRSDRHINSTPEGSTTFLVLEGGSMSQERPTSNPNSEHPGGFIHVLPSTLQPAELTPHFPVEEANAVPPIRNRYWRLFNDPGLTPPAPGLTPPPPNLMPPVMTTEAFLGFTQQVQTVGRRFLIFDQLSEGTTSLINQRLDDVQRDFVKSKEEVEETTKGGSPFVPEIQDKPVPSGFRLPTLKPYDGSTDPLENVATFRAQMALYDTSDALMCHAFLTTLRGSARMWYSRLKSSSISSFDHFAKEFELNFMSSSHPRPKTTSLLDLTQGSDEPLAQFVSRFATEVRRMPNTHPSLECNNLKNQIEDLIHQGHLHRFVRDQRALEERPRQERDPSPRPDRPVEKQIDVIVGGPTFGGDSSSARKAYARSVVEKRPRNSYDPEITFGARSEVYPDHNDAPVISAQIANARVKRIMVDTRRLESEKSEAILGCPGSAI</sequence>